<dbReference type="STRING" id="1064592.G0VKU3"/>
<feature type="region of interest" description="Disordered" evidence="3">
    <location>
        <begin position="211"/>
        <end position="240"/>
    </location>
</feature>
<dbReference type="KEGG" id="ncs:NCAS_0J01520"/>
<feature type="coiled-coil region" evidence="2">
    <location>
        <begin position="124"/>
        <end position="151"/>
    </location>
</feature>
<dbReference type="GeneID" id="96905828"/>
<dbReference type="FunCoup" id="G0VKU3">
    <property type="interactions" value="37"/>
</dbReference>
<evidence type="ECO:0000256" key="2">
    <source>
        <dbReference type="SAM" id="Coils"/>
    </source>
</evidence>
<evidence type="ECO:0000256" key="3">
    <source>
        <dbReference type="SAM" id="MobiDB-lite"/>
    </source>
</evidence>
<dbReference type="RefSeq" id="XP_003678469.1">
    <property type="nucleotide sequence ID" value="XM_003678421.1"/>
</dbReference>
<dbReference type="GO" id="GO:0000724">
    <property type="term" value="P:double-strand break repair via homologous recombination"/>
    <property type="evidence" value="ECO:0007669"/>
    <property type="project" value="EnsemblFungi"/>
</dbReference>
<dbReference type="EMBL" id="HE576761">
    <property type="protein sequence ID" value="CCC72131.1"/>
    <property type="molecule type" value="Genomic_DNA"/>
</dbReference>
<dbReference type="InParanoid" id="G0VKU3"/>
<dbReference type="GO" id="GO:0035861">
    <property type="term" value="C:site of double-strand break"/>
    <property type="evidence" value="ECO:0007669"/>
    <property type="project" value="EnsemblFungi"/>
</dbReference>
<keyword evidence="5" id="KW-1185">Reference proteome</keyword>
<accession>G0VKU3</accession>
<feature type="compositionally biased region" description="Low complexity" evidence="3">
    <location>
        <begin position="277"/>
        <end position="298"/>
    </location>
</feature>
<evidence type="ECO:0000313" key="5">
    <source>
        <dbReference type="Proteomes" id="UP000001640"/>
    </source>
</evidence>
<dbReference type="PANTHER" id="PTHR22663">
    <property type="entry name" value="RING FINGER PROTEIN NARYA-RELATED"/>
    <property type="match status" value="1"/>
</dbReference>
<dbReference type="AlphaFoldDB" id="G0VKU3"/>
<evidence type="ECO:0000256" key="1">
    <source>
        <dbReference type="ARBA" id="ARBA00023254"/>
    </source>
</evidence>
<gene>
    <name evidence="4" type="primary">NCAS0J01520</name>
    <name evidence="4" type="ordered locus">NCAS_0J01520</name>
</gene>
<dbReference type="OMA" id="AHILCSQ"/>
<feature type="compositionally biased region" description="Polar residues" evidence="3">
    <location>
        <begin position="229"/>
        <end position="240"/>
    </location>
</feature>
<dbReference type="eggNOG" id="KOG4739">
    <property type="taxonomic scope" value="Eukaryota"/>
</dbReference>
<dbReference type="GO" id="GO:0000775">
    <property type="term" value="C:chromosome, centromeric region"/>
    <property type="evidence" value="ECO:0007669"/>
    <property type="project" value="EnsemblFungi"/>
</dbReference>
<protein>
    <submittedName>
        <fullName evidence="4">Uncharacterized protein</fullName>
    </submittedName>
</protein>
<name>G0VKU3_NAUCA</name>
<reference key="2">
    <citation type="submission" date="2011-08" db="EMBL/GenBank/DDBJ databases">
        <title>Genome sequence of Naumovozyma castellii.</title>
        <authorList>
            <person name="Gordon J.L."/>
            <person name="Armisen D."/>
            <person name="Proux-Wera E."/>
            <person name="OhEigeartaigh S.S."/>
            <person name="Byrne K.P."/>
            <person name="Wolfe K.H."/>
        </authorList>
    </citation>
    <scope>NUCLEOTIDE SEQUENCE</scope>
    <source>
        <strain>Type strain:CBS 4309</strain>
    </source>
</reference>
<feature type="compositionally biased region" description="Low complexity" evidence="3">
    <location>
        <begin position="158"/>
        <end position="168"/>
    </location>
</feature>
<dbReference type="GO" id="GO:0007130">
    <property type="term" value="P:synaptonemal complex assembly"/>
    <property type="evidence" value="ECO:0007669"/>
    <property type="project" value="EnsemblFungi"/>
</dbReference>
<dbReference type="PANTHER" id="PTHR22663:SF17">
    <property type="entry name" value="RING FINGER PROTEIN NARYA-RELATED"/>
    <property type="match status" value="1"/>
</dbReference>
<feature type="compositionally biased region" description="Low complexity" evidence="3">
    <location>
        <begin position="308"/>
        <end position="329"/>
    </location>
</feature>
<dbReference type="GO" id="GO:0007131">
    <property type="term" value="P:reciprocal meiotic recombination"/>
    <property type="evidence" value="ECO:0007669"/>
    <property type="project" value="EnsemblFungi"/>
</dbReference>
<evidence type="ECO:0000313" key="4">
    <source>
        <dbReference type="EMBL" id="CCC72131.1"/>
    </source>
</evidence>
<dbReference type="OrthoDB" id="2535391at2759"/>
<feature type="compositionally biased region" description="Low complexity" evidence="3">
    <location>
        <begin position="407"/>
        <end position="417"/>
    </location>
</feature>
<organism evidence="4 5">
    <name type="scientific">Naumovozyma castellii</name>
    <name type="common">Yeast</name>
    <name type="synonym">Saccharomyces castellii</name>
    <dbReference type="NCBI Taxonomy" id="27288"/>
    <lineage>
        <taxon>Eukaryota</taxon>
        <taxon>Fungi</taxon>
        <taxon>Dikarya</taxon>
        <taxon>Ascomycota</taxon>
        <taxon>Saccharomycotina</taxon>
        <taxon>Saccharomycetes</taxon>
        <taxon>Saccharomycetales</taxon>
        <taxon>Saccharomycetaceae</taxon>
        <taxon>Naumovozyma</taxon>
    </lineage>
</organism>
<reference evidence="4 5" key="1">
    <citation type="journal article" date="2011" name="Proc. Natl. Acad. Sci. U.S.A.">
        <title>Evolutionary erosion of yeast sex chromosomes by mating-type switching accidents.</title>
        <authorList>
            <person name="Gordon J.L."/>
            <person name="Armisen D."/>
            <person name="Proux-Wera E."/>
            <person name="Oheigeartaigh S.S."/>
            <person name="Byrne K.P."/>
            <person name="Wolfe K.H."/>
        </authorList>
    </citation>
    <scope>NUCLEOTIDE SEQUENCE [LARGE SCALE GENOMIC DNA]</scope>
    <source>
        <strain evidence="5">ATCC 76901 / BCRC 22586 / CBS 4309 / NBRC 1992 / NRRL Y-12630</strain>
    </source>
</reference>
<keyword evidence="1" id="KW-0469">Meiosis</keyword>
<proteinExistence type="predicted"/>
<dbReference type="InterPro" id="IPR042123">
    <property type="entry name" value="Zip3/RNF212-like"/>
</dbReference>
<dbReference type="GO" id="GO:0000795">
    <property type="term" value="C:synaptonemal complex"/>
    <property type="evidence" value="ECO:0007669"/>
    <property type="project" value="InterPro"/>
</dbReference>
<dbReference type="GO" id="GO:0019789">
    <property type="term" value="F:SUMO transferase activity"/>
    <property type="evidence" value="ECO:0007669"/>
    <property type="project" value="EnsemblFungi"/>
</dbReference>
<feature type="region of interest" description="Disordered" evidence="3">
    <location>
        <begin position="156"/>
        <end position="182"/>
    </location>
</feature>
<dbReference type="GO" id="GO:0003682">
    <property type="term" value="F:chromatin binding"/>
    <property type="evidence" value="ECO:0007669"/>
    <property type="project" value="EnsemblFungi"/>
</dbReference>
<dbReference type="HOGENOM" id="CLU_051887_0_0_1"/>
<feature type="region of interest" description="Disordered" evidence="3">
    <location>
        <begin position="393"/>
        <end position="431"/>
    </location>
</feature>
<feature type="region of interest" description="Disordered" evidence="3">
    <location>
        <begin position="277"/>
        <end position="331"/>
    </location>
</feature>
<sequence length="431" mass="48117">MSESSGIFNQTFVYCGVCHRRSTLGDPLSLTSCAHILCSQHVLPSKVCPICQTNDISIILLTDSKPLPNDVRIFFEPMPQVLEQLYNVSQFQMNGWINQCKYYQSHCVKLREKCARQQQLLYQAKQELDAITTYKNKIKELENIIKRQNITRLEFQQSSRSLSTSSSLMGKHPPPPTVDLTLDDDEEHSLEAIEEASFLNKLKKTSSLWNSKTKVNNKANARGQRKKQSQILPSNNNNNHTSITIAAESTQLNRQGYSPTTNSVNSNISEIIHSLSSPSSSAHLSPGPSSISSNIPSSKLVPNSYSKTNGNNDNIINNINNNNTGMNNTSRAQFPNALEKLRIVRRNNTISSNPTRTISNSQGILTHMRSSEGISARNIGSELKQIHDNAPLSMRRRSSSQQILTINSKNSSSSSTNRIAKGSNDKFRRIR</sequence>
<dbReference type="GO" id="GO:0016925">
    <property type="term" value="P:protein sumoylation"/>
    <property type="evidence" value="ECO:0007669"/>
    <property type="project" value="EnsemblFungi"/>
</dbReference>
<dbReference type="Proteomes" id="UP000001640">
    <property type="component" value="Chromosome 10"/>
</dbReference>
<keyword evidence="2" id="KW-0175">Coiled coil</keyword>